<comment type="caution">
    <text evidence="3">The sequence shown here is derived from an EMBL/GenBank/DDBJ whole genome shotgun (WGS) entry which is preliminary data.</text>
</comment>
<keyword evidence="4" id="KW-1185">Reference proteome</keyword>
<keyword evidence="2" id="KW-0812">Transmembrane</keyword>
<dbReference type="RefSeq" id="WP_377384092.1">
    <property type="nucleotide sequence ID" value="NZ_JBHSAN010000001.1"/>
</dbReference>
<evidence type="ECO:0000256" key="2">
    <source>
        <dbReference type="SAM" id="Phobius"/>
    </source>
</evidence>
<dbReference type="EMBL" id="JBHUOF010000003">
    <property type="protein sequence ID" value="MFD2798424.1"/>
    <property type="molecule type" value="Genomic_DNA"/>
</dbReference>
<sequence>MPTEAIIAIIAVVVIVLAVAVALVVRRQARRRHLRERFGPEYDREVQSRSSTRDAERELERREAEHGDLTLRPLSADARERYTQSWNLIQQQFVDRPADAVVDADRLLTGLMADRGYPTDSRERQASALSVTHAETMGHYRAAHDIVERHRLGQASTEDLREAMVGFRTVFDQLVRPDSEQGPGPETVPRRQPGV</sequence>
<evidence type="ECO:0008006" key="5">
    <source>
        <dbReference type="Google" id="ProtNLM"/>
    </source>
</evidence>
<protein>
    <recommendedName>
        <fullName evidence="5">Secreted protein</fullName>
    </recommendedName>
</protein>
<evidence type="ECO:0000313" key="4">
    <source>
        <dbReference type="Proteomes" id="UP001597478"/>
    </source>
</evidence>
<evidence type="ECO:0000313" key="3">
    <source>
        <dbReference type="EMBL" id="MFD2798424.1"/>
    </source>
</evidence>
<feature type="transmembrane region" description="Helical" evidence="2">
    <location>
        <begin position="6"/>
        <end position="25"/>
    </location>
</feature>
<evidence type="ECO:0000256" key="1">
    <source>
        <dbReference type="SAM" id="MobiDB-lite"/>
    </source>
</evidence>
<gene>
    <name evidence="3" type="ORF">ACFS2C_03350</name>
</gene>
<keyword evidence="2" id="KW-0472">Membrane</keyword>
<feature type="region of interest" description="Disordered" evidence="1">
    <location>
        <begin position="175"/>
        <end position="195"/>
    </location>
</feature>
<dbReference type="Proteomes" id="UP001597478">
    <property type="component" value="Unassembled WGS sequence"/>
</dbReference>
<reference evidence="4" key="1">
    <citation type="journal article" date="2019" name="Int. J. Syst. Evol. Microbiol.">
        <title>The Global Catalogue of Microorganisms (GCM) 10K type strain sequencing project: providing services to taxonomists for standard genome sequencing and annotation.</title>
        <authorList>
            <consortium name="The Broad Institute Genomics Platform"/>
            <consortium name="The Broad Institute Genome Sequencing Center for Infectious Disease"/>
            <person name="Wu L."/>
            <person name="Ma J."/>
        </authorList>
    </citation>
    <scope>NUCLEOTIDE SEQUENCE [LARGE SCALE GENOMIC DNA]</scope>
    <source>
        <strain evidence="4">IBRC-M 10906</strain>
    </source>
</reference>
<name>A0ABW5W4K7_9PSEU</name>
<feature type="region of interest" description="Disordered" evidence="1">
    <location>
        <begin position="42"/>
        <end position="66"/>
    </location>
</feature>
<proteinExistence type="predicted"/>
<organism evidence="3 4">
    <name type="scientific">Prauserella oleivorans</name>
    <dbReference type="NCBI Taxonomy" id="1478153"/>
    <lineage>
        <taxon>Bacteria</taxon>
        <taxon>Bacillati</taxon>
        <taxon>Actinomycetota</taxon>
        <taxon>Actinomycetes</taxon>
        <taxon>Pseudonocardiales</taxon>
        <taxon>Pseudonocardiaceae</taxon>
        <taxon>Prauserella</taxon>
    </lineage>
</organism>
<keyword evidence="2" id="KW-1133">Transmembrane helix</keyword>
<accession>A0ABW5W4K7</accession>